<dbReference type="Proteomes" id="UP000076420">
    <property type="component" value="Unassembled WGS sequence"/>
</dbReference>
<organism evidence="1 2">
    <name type="scientific">Biomphalaria glabrata</name>
    <name type="common">Bloodfluke planorb</name>
    <name type="synonym">Freshwater snail</name>
    <dbReference type="NCBI Taxonomy" id="6526"/>
    <lineage>
        <taxon>Eukaryota</taxon>
        <taxon>Metazoa</taxon>
        <taxon>Spiralia</taxon>
        <taxon>Lophotrochozoa</taxon>
        <taxon>Mollusca</taxon>
        <taxon>Gastropoda</taxon>
        <taxon>Heterobranchia</taxon>
        <taxon>Euthyneura</taxon>
        <taxon>Panpulmonata</taxon>
        <taxon>Hygrophila</taxon>
        <taxon>Lymnaeoidea</taxon>
        <taxon>Planorbidae</taxon>
        <taxon>Biomphalaria</taxon>
    </lineage>
</organism>
<sequence>MSDSLTQIDLRMILKRPLHWKDDEIFNKSKIQRRFHKNEHSNNGLKTELSPTCGFSHSLLNTDYTQPCFNSDPCIDMNIKDILYVEKQIHNKTVNGILSSSSFESVVPVLNSSLPRCSECAAGKSGHLQHKK</sequence>
<dbReference type="AlphaFoldDB" id="A0A2C9LEI2"/>
<proteinExistence type="predicted"/>
<evidence type="ECO:0000313" key="1">
    <source>
        <dbReference type="EnsemblMetazoa" id="BGLB030114-PB"/>
    </source>
</evidence>
<dbReference type="EnsemblMetazoa" id="BGLB030114-RB">
    <property type="protein sequence ID" value="BGLB030114-PB"/>
    <property type="gene ID" value="BGLB030114"/>
</dbReference>
<protein>
    <submittedName>
        <fullName evidence="1">Uncharacterized protein</fullName>
    </submittedName>
</protein>
<gene>
    <name evidence="1" type="primary">106074195</name>
</gene>
<evidence type="ECO:0000313" key="2">
    <source>
        <dbReference type="Proteomes" id="UP000076420"/>
    </source>
</evidence>
<reference evidence="1" key="1">
    <citation type="submission" date="2020-05" db="UniProtKB">
        <authorList>
            <consortium name="EnsemblMetazoa"/>
        </authorList>
    </citation>
    <scope>IDENTIFICATION</scope>
    <source>
        <strain evidence="1">BB02</strain>
    </source>
</reference>
<dbReference type="KEGG" id="bgt:106074195"/>
<name>A0A2C9LEI2_BIOGL</name>
<dbReference type="VEuPathDB" id="VectorBase:BGLB030114"/>
<accession>A0A2C9LEI2</accession>